<dbReference type="FunFam" id="3.40.50.300:FF:000016">
    <property type="entry name" value="Oligopeptide ABC transporter ATP-binding component"/>
    <property type="match status" value="1"/>
</dbReference>
<keyword evidence="2" id="KW-0813">Transport</keyword>
<dbReference type="PANTHER" id="PTHR43776">
    <property type="entry name" value="TRANSPORT ATP-BINDING PROTEIN"/>
    <property type="match status" value="1"/>
</dbReference>
<evidence type="ECO:0000256" key="1">
    <source>
        <dbReference type="ARBA" id="ARBA00005417"/>
    </source>
</evidence>
<dbReference type="InterPro" id="IPR027417">
    <property type="entry name" value="P-loop_NTPase"/>
</dbReference>
<keyword evidence="4 6" id="KW-0067">ATP-binding</keyword>
<dbReference type="InterPro" id="IPR003593">
    <property type="entry name" value="AAA+_ATPase"/>
</dbReference>
<keyword evidence="3" id="KW-0547">Nucleotide-binding</keyword>
<dbReference type="InterPro" id="IPR050319">
    <property type="entry name" value="ABC_transp_ATP-bind"/>
</dbReference>
<reference evidence="6 7" key="1">
    <citation type="journal article" date="2017" name="Genome Med.">
        <title>A novel Ruminococcus gnavus clade enriched in inflammatory bowel disease patients.</title>
        <authorList>
            <person name="Hall A.B."/>
            <person name="Yassour M."/>
            <person name="Sauk J."/>
            <person name="Garner A."/>
            <person name="Jiang X."/>
            <person name="Arthur T."/>
            <person name="Lagoudas G.K."/>
            <person name="Vatanen T."/>
            <person name="Fornelos N."/>
            <person name="Wilson R."/>
            <person name="Bertha M."/>
            <person name="Cohen M."/>
            <person name="Garber J."/>
            <person name="Khalili H."/>
            <person name="Gevers D."/>
            <person name="Ananthakrishnan A.N."/>
            <person name="Kugathasan S."/>
            <person name="Lander E.S."/>
            <person name="Blainey P."/>
            <person name="Vlamakis H."/>
            <person name="Xavier R.J."/>
            <person name="Huttenhower C."/>
        </authorList>
    </citation>
    <scope>NUCLEOTIDE SEQUENCE [LARGE SCALE GENOMIC DNA]</scope>
    <source>
        <strain evidence="6 7">RJX1124</strain>
    </source>
</reference>
<dbReference type="Pfam" id="PF00005">
    <property type="entry name" value="ABC_tran"/>
    <property type="match status" value="1"/>
</dbReference>
<dbReference type="PROSITE" id="PS50893">
    <property type="entry name" value="ABC_TRANSPORTER_2"/>
    <property type="match status" value="1"/>
</dbReference>
<dbReference type="GO" id="GO:0005524">
    <property type="term" value="F:ATP binding"/>
    <property type="evidence" value="ECO:0007669"/>
    <property type="project" value="UniProtKB-KW"/>
</dbReference>
<dbReference type="Gene3D" id="3.40.50.300">
    <property type="entry name" value="P-loop containing nucleotide triphosphate hydrolases"/>
    <property type="match status" value="1"/>
</dbReference>
<evidence type="ECO:0000256" key="2">
    <source>
        <dbReference type="ARBA" id="ARBA00022448"/>
    </source>
</evidence>
<dbReference type="CDD" id="cd03257">
    <property type="entry name" value="ABC_NikE_OppD_transporters"/>
    <property type="match status" value="1"/>
</dbReference>
<dbReference type="PANTHER" id="PTHR43776:SF8">
    <property type="entry name" value="ABC TRANSPORTER, ATP-BINDING PROTEIN"/>
    <property type="match status" value="1"/>
</dbReference>
<organism evidence="6 7">
    <name type="scientific">Mediterraneibacter gnavus</name>
    <name type="common">Ruminococcus gnavus</name>
    <dbReference type="NCBI Taxonomy" id="33038"/>
    <lineage>
        <taxon>Bacteria</taxon>
        <taxon>Bacillati</taxon>
        <taxon>Bacillota</taxon>
        <taxon>Clostridia</taxon>
        <taxon>Lachnospirales</taxon>
        <taxon>Lachnospiraceae</taxon>
        <taxon>Mediterraneibacter</taxon>
    </lineage>
</organism>
<sequence>MMAPILEVKNLKKYFNTPKGTLHAVDDISFKLEEGKTLGVVGESGCGKSTLGRTILHLLESTSGQIIFNGKDITNVNKKELREVRENMQMIFQDPFASLNPRMSVRQTIMEPLIIQNKLSKQEIEKETEKLMDTVGLAKRLANSYPHELDGGRRQRIGIARALALNPKFILCDEPVSALDVSIQAQILNLMQDLQEERKLTYIFVTHDLSVVKYISDEIMVMYLGQMVEKAPAEELFDNPQHPYTKALLSAIPIPDVHANQQRILLKGEITSPIDPKPGCRFASRCIYATEECMKPQEIYQASEEHFVACGRLNSINK</sequence>
<dbReference type="GO" id="GO:0055085">
    <property type="term" value="P:transmembrane transport"/>
    <property type="evidence" value="ECO:0007669"/>
    <property type="project" value="UniProtKB-ARBA"/>
</dbReference>
<dbReference type="EMBL" id="NIHS01000011">
    <property type="protein sequence ID" value="PLT72755.1"/>
    <property type="molecule type" value="Genomic_DNA"/>
</dbReference>
<dbReference type="SUPFAM" id="SSF52540">
    <property type="entry name" value="P-loop containing nucleoside triphosphate hydrolases"/>
    <property type="match status" value="1"/>
</dbReference>
<dbReference type="GO" id="GO:0016887">
    <property type="term" value="F:ATP hydrolysis activity"/>
    <property type="evidence" value="ECO:0007669"/>
    <property type="project" value="InterPro"/>
</dbReference>
<dbReference type="GO" id="GO:0015833">
    <property type="term" value="P:peptide transport"/>
    <property type="evidence" value="ECO:0007669"/>
    <property type="project" value="InterPro"/>
</dbReference>
<comment type="similarity">
    <text evidence="1">Belongs to the ABC transporter superfamily.</text>
</comment>
<protein>
    <submittedName>
        <fullName evidence="6">Peptide ABC transporter ATP-binding protein</fullName>
    </submittedName>
</protein>
<dbReference type="AlphaFoldDB" id="A0A2N5PCG4"/>
<dbReference type="Pfam" id="PF08352">
    <property type="entry name" value="oligo_HPY"/>
    <property type="match status" value="1"/>
</dbReference>
<feature type="domain" description="ABC transporter" evidence="5">
    <location>
        <begin position="6"/>
        <end position="249"/>
    </location>
</feature>
<dbReference type="SMART" id="SM00382">
    <property type="entry name" value="AAA"/>
    <property type="match status" value="1"/>
</dbReference>
<dbReference type="Proteomes" id="UP000234891">
    <property type="component" value="Unassembled WGS sequence"/>
</dbReference>
<evidence type="ECO:0000313" key="6">
    <source>
        <dbReference type="EMBL" id="PLT72755.1"/>
    </source>
</evidence>
<name>A0A2N5PCG4_MEDGN</name>
<evidence type="ECO:0000313" key="7">
    <source>
        <dbReference type="Proteomes" id="UP000234891"/>
    </source>
</evidence>
<dbReference type="NCBIfam" id="TIGR01727">
    <property type="entry name" value="oligo_HPY"/>
    <property type="match status" value="1"/>
</dbReference>
<accession>A0A2N5PCG4</accession>
<evidence type="ECO:0000256" key="3">
    <source>
        <dbReference type="ARBA" id="ARBA00022741"/>
    </source>
</evidence>
<dbReference type="InterPro" id="IPR003439">
    <property type="entry name" value="ABC_transporter-like_ATP-bd"/>
</dbReference>
<evidence type="ECO:0000256" key="4">
    <source>
        <dbReference type="ARBA" id="ARBA00022840"/>
    </source>
</evidence>
<gene>
    <name evidence="6" type="ORF">CDL26_08160</name>
</gene>
<dbReference type="InterPro" id="IPR013563">
    <property type="entry name" value="Oligopep_ABC_C"/>
</dbReference>
<proteinExistence type="inferred from homology"/>
<evidence type="ECO:0000259" key="5">
    <source>
        <dbReference type="PROSITE" id="PS50893"/>
    </source>
</evidence>
<comment type="caution">
    <text evidence="6">The sequence shown here is derived from an EMBL/GenBank/DDBJ whole genome shotgun (WGS) entry which is preliminary data.</text>
</comment>